<organism evidence="3 4">
    <name type="scientific">Coilia grayii</name>
    <name type="common">Gray's grenadier anchovy</name>
    <dbReference type="NCBI Taxonomy" id="363190"/>
    <lineage>
        <taxon>Eukaryota</taxon>
        <taxon>Metazoa</taxon>
        <taxon>Chordata</taxon>
        <taxon>Craniata</taxon>
        <taxon>Vertebrata</taxon>
        <taxon>Euteleostomi</taxon>
        <taxon>Actinopterygii</taxon>
        <taxon>Neopterygii</taxon>
        <taxon>Teleostei</taxon>
        <taxon>Clupei</taxon>
        <taxon>Clupeiformes</taxon>
        <taxon>Clupeoidei</taxon>
        <taxon>Engraulidae</taxon>
        <taxon>Coilinae</taxon>
        <taxon>Coilia</taxon>
    </lineage>
</organism>
<dbReference type="EMBL" id="JBHFQA010000013">
    <property type="protein sequence ID" value="KAL2089190.1"/>
    <property type="molecule type" value="Genomic_DNA"/>
</dbReference>
<dbReference type="Gene3D" id="1.10.340.70">
    <property type="match status" value="1"/>
</dbReference>
<feature type="domain" description="DUF5641" evidence="2">
    <location>
        <begin position="401"/>
        <end position="494"/>
    </location>
</feature>
<dbReference type="PANTHER" id="PTHR47331">
    <property type="entry name" value="PHD-TYPE DOMAIN-CONTAINING PROTEIN"/>
    <property type="match status" value="1"/>
</dbReference>
<dbReference type="Proteomes" id="UP001591681">
    <property type="component" value="Unassembled WGS sequence"/>
</dbReference>
<keyword evidence="4" id="KW-1185">Reference proteome</keyword>
<feature type="domain" description="Integrase zinc-binding" evidence="1">
    <location>
        <begin position="167"/>
        <end position="211"/>
    </location>
</feature>
<dbReference type="Pfam" id="PF17921">
    <property type="entry name" value="Integrase_H2C2"/>
    <property type="match status" value="1"/>
</dbReference>
<proteinExistence type="predicted"/>
<evidence type="ECO:0000259" key="1">
    <source>
        <dbReference type="Pfam" id="PF17921"/>
    </source>
</evidence>
<dbReference type="InterPro" id="IPR036397">
    <property type="entry name" value="RNaseH_sf"/>
</dbReference>
<accession>A0ABD1JQN4</accession>
<name>A0ABD1JQN4_9TELE</name>
<evidence type="ECO:0008006" key="5">
    <source>
        <dbReference type="Google" id="ProtNLM"/>
    </source>
</evidence>
<evidence type="ECO:0000259" key="2">
    <source>
        <dbReference type="Pfam" id="PF18701"/>
    </source>
</evidence>
<dbReference type="SUPFAM" id="SSF53098">
    <property type="entry name" value="Ribonuclease H-like"/>
    <property type="match status" value="1"/>
</dbReference>
<dbReference type="InterPro" id="IPR012337">
    <property type="entry name" value="RNaseH-like_sf"/>
</dbReference>
<protein>
    <recommendedName>
        <fullName evidence="5">Integrase catalytic domain-containing protein</fullName>
    </recommendedName>
</protein>
<dbReference type="Gene3D" id="3.30.420.10">
    <property type="entry name" value="Ribonuclease H-like superfamily/Ribonuclease H"/>
    <property type="match status" value="1"/>
</dbReference>
<evidence type="ECO:0000313" key="4">
    <source>
        <dbReference type="Proteomes" id="UP001591681"/>
    </source>
</evidence>
<dbReference type="AlphaFoldDB" id="A0ABD1JQN4"/>
<evidence type="ECO:0000313" key="3">
    <source>
        <dbReference type="EMBL" id="KAL2089190.1"/>
    </source>
</evidence>
<dbReference type="Pfam" id="PF18701">
    <property type="entry name" value="DUF5641"/>
    <property type="match status" value="1"/>
</dbReference>
<comment type="caution">
    <text evidence="3">The sequence shown here is derived from an EMBL/GenBank/DDBJ whole genome shotgun (WGS) entry which is preliminary data.</text>
</comment>
<dbReference type="InterPro" id="IPR040676">
    <property type="entry name" value="DUF5641"/>
</dbReference>
<dbReference type="InterPro" id="IPR041588">
    <property type="entry name" value="Integrase_H2C2"/>
</dbReference>
<dbReference type="PANTHER" id="PTHR47331:SF1">
    <property type="entry name" value="GAG-LIKE PROTEIN"/>
    <property type="match status" value="1"/>
</dbReference>
<gene>
    <name evidence="3" type="ORF">ACEWY4_016089</name>
</gene>
<sequence>MHKSSGRQHRSSEPTCGALLQLVQSEEGNLLDSALKRDTAVPEWKKKIEQAVQQSEHGTEKCRLLVKEQMITCKKNLEKKMLTVEDLSRAEMEVVKYSQRQTYAEEIQVLQQGKSYVKRNSSIFKLDPYLQDGVLRVGGRLNRSAMPEEAKHPALLYKQHRIAHLILHHIDLETGHGGKNHVLARLRQRYWIPKANAAVRTMISQCNLCRRLHAKAGEQKMADLPQDRLLPDKPPFTNIGMDYLVLLRSKEDCQGQTLLTRRGQVSVIRSDNGTNVVGVERELRQALKELDQSRINEVMMQKGVQWLFNPPAASHHGGIWERQIRTVRKVLSSVRQQSLNDEGLQTFLCEVESIINGRPITTNTDDPSDLEPLTRNHLLLLKMQPSMPPSVFIKVDVYARRRWRQIQYMADLFWRRWTQEYLPLLQERQKWLGLKRSFKVGDVVLIADPSLARNSWMLGRITKVIPDYRGVVRSAEVQTKTSTTQRPITKLCLLQGEE</sequence>
<reference evidence="3 4" key="1">
    <citation type="submission" date="2024-09" db="EMBL/GenBank/DDBJ databases">
        <title>A chromosome-level genome assembly of Gray's grenadier anchovy, Coilia grayii.</title>
        <authorList>
            <person name="Fu Z."/>
        </authorList>
    </citation>
    <scope>NUCLEOTIDE SEQUENCE [LARGE SCALE GENOMIC DNA]</scope>
    <source>
        <strain evidence="3">G4</strain>
        <tissue evidence="3">Muscle</tissue>
    </source>
</reference>